<reference evidence="1 2" key="1">
    <citation type="submission" date="2015-09" db="EMBL/GenBank/DDBJ databases">
        <authorList>
            <consortium name="Pathogen Informatics"/>
        </authorList>
    </citation>
    <scope>NUCLEOTIDE SEQUENCE [LARGE SCALE GENOMIC DNA]</scope>
    <source>
        <strain evidence="1 2">2789STDY5608872</strain>
    </source>
</reference>
<proteinExistence type="predicted"/>
<dbReference type="Proteomes" id="UP000095591">
    <property type="component" value="Unassembled WGS sequence"/>
</dbReference>
<sequence length="40" mass="4646">MAKQIAGKLSNVYIFGRFLKKIGPMMRLASRGRWCFVIEK</sequence>
<gene>
    <name evidence="1" type="ORF">ERS852429_03823</name>
</gene>
<organism evidence="1 2">
    <name type="scientific">Parabacteroides distasonis</name>
    <dbReference type="NCBI Taxonomy" id="823"/>
    <lineage>
        <taxon>Bacteria</taxon>
        <taxon>Pseudomonadati</taxon>
        <taxon>Bacteroidota</taxon>
        <taxon>Bacteroidia</taxon>
        <taxon>Bacteroidales</taxon>
        <taxon>Tannerellaceae</taxon>
        <taxon>Parabacteroides</taxon>
    </lineage>
</organism>
<name>A0A173VW42_PARDI</name>
<evidence type="ECO:0000313" key="1">
    <source>
        <dbReference type="EMBL" id="CUN31759.1"/>
    </source>
</evidence>
<protein>
    <submittedName>
        <fullName evidence="1">Uncharacterized protein</fullName>
    </submittedName>
</protein>
<evidence type="ECO:0000313" key="2">
    <source>
        <dbReference type="Proteomes" id="UP000095591"/>
    </source>
</evidence>
<dbReference type="EMBL" id="CYXP01000010">
    <property type="protein sequence ID" value="CUN31759.1"/>
    <property type="molecule type" value="Genomic_DNA"/>
</dbReference>
<dbReference type="RefSeq" id="WP_255203124.1">
    <property type="nucleotide sequence ID" value="NZ_CAJTAR010000030.1"/>
</dbReference>
<accession>A0A173VW42</accession>
<dbReference type="AlphaFoldDB" id="A0A173VW42"/>